<protein>
    <recommendedName>
        <fullName evidence="4">GLPGLI family protein</fullName>
    </recommendedName>
</protein>
<dbReference type="EMBL" id="CP003283">
    <property type="protein sequence ID" value="AFL96540.1"/>
    <property type="molecule type" value="Genomic_DNA"/>
</dbReference>
<keyword evidence="1" id="KW-0732">Signal</keyword>
<dbReference type="STRING" id="867902.Ornrh_0322"/>
<dbReference type="Proteomes" id="UP000006051">
    <property type="component" value="Chromosome"/>
</dbReference>
<dbReference type="HOGENOM" id="CLU_085659_1_0_10"/>
<evidence type="ECO:0000256" key="1">
    <source>
        <dbReference type="SAM" id="SignalP"/>
    </source>
</evidence>
<gene>
    <name evidence="2" type="ordered locus">Ornrh_0322</name>
</gene>
<evidence type="ECO:0000313" key="3">
    <source>
        <dbReference type="Proteomes" id="UP000006051"/>
    </source>
</evidence>
<feature type="chain" id="PRO_5003684537" description="GLPGLI family protein" evidence="1">
    <location>
        <begin position="20"/>
        <end position="243"/>
    </location>
</feature>
<proteinExistence type="predicted"/>
<dbReference type="AlphaFoldDB" id="I3ZXV6"/>
<sequence>MRKIILNSVLLLFSMVLCAQSVVVDYEQTKHMKIGGDNPNDTHKLMMQVYSRPTYYKLFIFKDKSLYQKQEVVDNGQKKYILPVQGEVKVESVLTNYADKKQIQEAIYARKKFWVESQLQQNYQWELKDGEQEILGFLCRKAVAKTDTGIVITAWYTTDVPYKMGPLDYYGLPGLIMKVVSHPENQPENNVETIAINIGEQSSLPSIEKFNKNKTISSAEFQKLIKDHLEQLKMMRGGGVNRD</sequence>
<reference evidence="2 3" key="1">
    <citation type="submission" date="2012-06" db="EMBL/GenBank/DDBJ databases">
        <title>The complete genome of Ornithobacterium rhinotracheale DSM 15997.</title>
        <authorList>
            <consortium name="US DOE Joint Genome Institute (JGI-PGF)"/>
            <person name="Lucas S."/>
            <person name="Copeland A."/>
            <person name="Lapidus A."/>
            <person name="Goodwin L."/>
            <person name="Pitluck S."/>
            <person name="Peters L."/>
            <person name="Mikhailova N."/>
            <person name="Teshima H."/>
            <person name="Kyrpides N."/>
            <person name="Mavromatis K."/>
            <person name="Pagani I."/>
            <person name="Ivanova N."/>
            <person name="Ovchinnikova G."/>
            <person name="Zeytun A."/>
            <person name="Detter J.C."/>
            <person name="Han C."/>
            <person name="Land M."/>
            <person name="Hauser L."/>
            <person name="Markowitz V."/>
            <person name="Cheng J.-F."/>
            <person name="Hugenholtz P."/>
            <person name="Woyke T."/>
            <person name="Wu D."/>
            <person name="Lang E."/>
            <person name="Kopitz M."/>
            <person name="Brambilla E."/>
            <person name="Klenk H.-P."/>
            <person name="Eisen J.A."/>
        </authorList>
    </citation>
    <scope>NUCLEOTIDE SEQUENCE [LARGE SCALE GENOMIC DNA]</scope>
    <source>
        <strain evidence="3">ATCC 51463 / DSM 15997 / CCUG 23171 / LMG 9086</strain>
    </source>
</reference>
<keyword evidence="3" id="KW-1185">Reference proteome</keyword>
<dbReference type="RefSeq" id="WP_014790170.1">
    <property type="nucleotide sequence ID" value="NC_018016.1"/>
</dbReference>
<dbReference type="Pfam" id="PF09697">
    <property type="entry name" value="Porph_ging"/>
    <property type="match status" value="1"/>
</dbReference>
<name>I3ZXV6_ORNRL</name>
<dbReference type="InterPro" id="IPR005901">
    <property type="entry name" value="GLPGLI"/>
</dbReference>
<organism evidence="2 3">
    <name type="scientific">Ornithobacterium rhinotracheale (strain ATCC 51463 / DSM 15997 / CCUG 23171 / CIP 104009 / LMG 9086)</name>
    <dbReference type="NCBI Taxonomy" id="867902"/>
    <lineage>
        <taxon>Bacteria</taxon>
        <taxon>Pseudomonadati</taxon>
        <taxon>Bacteroidota</taxon>
        <taxon>Flavobacteriia</taxon>
        <taxon>Flavobacteriales</taxon>
        <taxon>Weeksellaceae</taxon>
        <taxon>Ornithobacterium</taxon>
    </lineage>
</organism>
<dbReference type="GeneID" id="71568598"/>
<evidence type="ECO:0000313" key="2">
    <source>
        <dbReference type="EMBL" id="AFL96540.1"/>
    </source>
</evidence>
<evidence type="ECO:0008006" key="4">
    <source>
        <dbReference type="Google" id="ProtNLM"/>
    </source>
</evidence>
<dbReference type="KEGG" id="orh:Ornrh_0322"/>
<accession>I3ZXV6</accession>
<feature type="signal peptide" evidence="1">
    <location>
        <begin position="1"/>
        <end position="19"/>
    </location>
</feature>
<dbReference type="NCBIfam" id="TIGR01200">
    <property type="entry name" value="GLPGLI"/>
    <property type="match status" value="1"/>
</dbReference>